<evidence type="ECO:0000313" key="7">
    <source>
        <dbReference type="Proteomes" id="UP000236649"/>
    </source>
</evidence>
<feature type="domain" description="OmpR/PhoB-type" evidence="3">
    <location>
        <begin position="1"/>
        <end position="94"/>
    </location>
</feature>
<dbReference type="PANTHER" id="PTHR47691">
    <property type="entry name" value="REGULATOR-RELATED"/>
    <property type="match status" value="1"/>
</dbReference>
<dbReference type="Proteomes" id="UP000236649">
    <property type="component" value="Chromosome 3"/>
</dbReference>
<dbReference type="EMBL" id="AKAU01000051">
    <property type="protein sequence ID" value="EIN01907.1"/>
    <property type="molecule type" value="Genomic_DNA"/>
</dbReference>
<dbReference type="Pfam" id="PF00486">
    <property type="entry name" value="Trans_reg_C"/>
    <property type="match status" value="1"/>
</dbReference>
<evidence type="ECO:0000256" key="2">
    <source>
        <dbReference type="PROSITE-ProRule" id="PRU01091"/>
    </source>
</evidence>
<evidence type="ECO:0000256" key="1">
    <source>
        <dbReference type="ARBA" id="ARBA00023125"/>
    </source>
</evidence>
<dbReference type="SMART" id="SM00862">
    <property type="entry name" value="Trans_reg_C"/>
    <property type="match status" value="1"/>
</dbReference>
<dbReference type="GO" id="GO:0003677">
    <property type="term" value="F:DNA binding"/>
    <property type="evidence" value="ECO:0007669"/>
    <property type="project" value="UniProtKB-UniRule"/>
</dbReference>
<dbReference type="Proteomes" id="UP000004980">
    <property type="component" value="Unassembled WGS sequence"/>
</dbReference>
<dbReference type="InterPro" id="IPR036388">
    <property type="entry name" value="WH-like_DNA-bd_sf"/>
</dbReference>
<sequence length="989" mass="106697">MTRVGPLDIDLARREARVDGMTVRIGSRAFDILELLIEAQGGLVSKETILERVWPDSVVGDNNLQVHMSALRKLLGDSRDLIKTIAGRGYRLIGSASSVQHEDEGAPLHDAHHMLAQSAVPNNLPACGSVLVGRDEATAHVSTVLCSARHVTLVGSGGIGKTRVAIEVARRLLDHAPGGVHFVSLSSASDMSSVLAMMASVLGVPPESGCSTRERIVEVIGGRRMLIVLDGCEHVIDVAAQLANHLLNACPRLRMLSTSREPLRIPSESLYWVPALDVPEPNDDTPRVRRCSAVSLFLMRARAIDARFAADDASLHVTGMVCRRLDGIPLAIELAAARAALLGIDTLAAHLDDRFGMLTGGTRTALPRHQTLKATLDWSHALLDEAERKTLRRVGIFADRFPLEAAIAIAADHEARELDVVAAMAALVEKSLVVASTGPGTASFRLLETTRMYARQKLDDNGERRVVALNHARYLSTLIDGNARAAGQCAGERWRSGIPALLDEVRAALGWVLSEDGDEALRETLPVNAVYLFYELSLIDECCTWARRALAAISPADEPAHAVPRQRARLRLLAALGAALVLVHGPNAETHAIWKEVLASAITSGDEAFEARALCGLWNACQTSGSVHDALEYARRHAAFVADAADLRSAILGYRLMGVAAHYAGDQRCARLSFEQLLEVGGGLNARAPAGHFADQLLVSRASLARVLWLQGLRDQALALAEDAVIEACSKDQAMVVCYVLVESLVPLALLSGKRDSARRGIAVLRDVSARARLHIWQASARGFDAWLRSLDDVSAETLDDFRAALAELDALKFGAPFAMLAAQYAVALMRAGRRDEAKQVLDSALARCELAGDHWFIAELRRLRGELSLVNHAASENNSDAVRDAETWFMAALEEASTQGARSLQLRAATSLARLWYAQGRATEAAQLLQSACTNVCEGRDFEDFEAAGRLLMQVKGLVQIAAGTSCERRHAEAGSRGSGATRLRKYA</sequence>
<dbReference type="KEGG" id="phs:C2L64_40945"/>
<name>A0AAN1JKL2_9BURK</name>
<gene>
    <name evidence="4" type="ORF">C2L64_40945</name>
    <name evidence="5" type="ORF">WQE_06617</name>
</gene>
<organism evidence="4 7">
    <name type="scientific">Paraburkholderia hospita</name>
    <dbReference type="NCBI Taxonomy" id="169430"/>
    <lineage>
        <taxon>Bacteria</taxon>
        <taxon>Pseudomonadati</taxon>
        <taxon>Pseudomonadota</taxon>
        <taxon>Betaproteobacteria</taxon>
        <taxon>Burkholderiales</taxon>
        <taxon>Burkholderiaceae</taxon>
        <taxon>Paraburkholderia</taxon>
    </lineage>
</organism>
<reference evidence="5 6" key="1">
    <citation type="journal article" date="2012" name="J. Bacteriol.">
        <title>Draft Genome Sequence of the Soil Bacterium Burkholderia terrae Strain BS001, Which Interacts with Fungal Surface Structures.</title>
        <authorList>
            <person name="Nazir R."/>
            <person name="Hansen M.A."/>
            <person name="Sorensen S."/>
            <person name="van Elsas J.D."/>
        </authorList>
    </citation>
    <scope>NUCLEOTIDE SEQUENCE [LARGE SCALE GENOMIC DNA]</scope>
    <source>
        <strain evidence="5 6">BS001</strain>
    </source>
</reference>
<dbReference type="SUPFAM" id="SSF46894">
    <property type="entry name" value="C-terminal effector domain of the bipartite response regulators"/>
    <property type="match status" value="1"/>
</dbReference>
<keyword evidence="1 2" id="KW-0238">DNA-binding</keyword>
<dbReference type="Gene3D" id="1.10.10.10">
    <property type="entry name" value="Winged helix-like DNA-binding domain superfamily/Winged helix DNA-binding domain"/>
    <property type="match status" value="1"/>
</dbReference>
<protein>
    <submittedName>
        <fullName evidence="4 5">Transcriptional regulator</fullName>
    </submittedName>
</protein>
<dbReference type="InterPro" id="IPR011990">
    <property type="entry name" value="TPR-like_helical_dom_sf"/>
</dbReference>
<reference evidence="4 7" key="2">
    <citation type="submission" date="2018-01" db="EMBL/GenBank/DDBJ databases">
        <title>Species boundaries and ecological features among Paraburkholderia terrae DSMZ17804T, P. hospita DSMZ17164T and P. caribensis DSMZ13236T.</title>
        <authorList>
            <person name="Pratama A.A."/>
        </authorList>
    </citation>
    <scope>NUCLEOTIDE SEQUENCE [LARGE SCALE GENOMIC DNA]</scope>
    <source>
        <strain evidence="4 7">DSM 17164</strain>
    </source>
</reference>
<dbReference type="PANTHER" id="PTHR47691:SF3">
    <property type="entry name" value="HTH-TYPE TRANSCRIPTIONAL REGULATOR RV0890C-RELATED"/>
    <property type="match status" value="1"/>
</dbReference>
<dbReference type="GO" id="GO:0043531">
    <property type="term" value="F:ADP binding"/>
    <property type="evidence" value="ECO:0007669"/>
    <property type="project" value="InterPro"/>
</dbReference>
<dbReference type="Pfam" id="PF25872">
    <property type="entry name" value="HTH_77"/>
    <property type="match status" value="1"/>
</dbReference>
<accession>A0AAN1JKL2</accession>
<dbReference type="GeneID" id="55534669"/>
<dbReference type="PROSITE" id="PS51755">
    <property type="entry name" value="OMPR_PHOB"/>
    <property type="match status" value="1"/>
</dbReference>
<dbReference type="InterPro" id="IPR027417">
    <property type="entry name" value="P-loop_NTPase"/>
</dbReference>
<dbReference type="InterPro" id="IPR058852">
    <property type="entry name" value="HTH_77"/>
</dbReference>
<evidence type="ECO:0000313" key="6">
    <source>
        <dbReference type="Proteomes" id="UP000004980"/>
    </source>
</evidence>
<dbReference type="RefSeq" id="WP_007579005.1">
    <property type="nucleotide sequence ID" value="NZ_AKAU01000051.1"/>
</dbReference>
<dbReference type="AlphaFoldDB" id="A0AAN1JKL2"/>
<dbReference type="CDD" id="cd00383">
    <property type="entry name" value="trans_reg_C"/>
    <property type="match status" value="1"/>
</dbReference>
<dbReference type="InterPro" id="IPR016032">
    <property type="entry name" value="Sig_transdc_resp-reg_C-effctor"/>
</dbReference>
<dbReference type="Gene3D" id="3.40.50.300">
    <property type="entry name" value="P-loop containing nucleotide triphosphate hydrolases"/>
    <property type="match status" value="1"/>
</dbReference>
<dbReference type="EMBL" id="CP026107">
    <property type="protein sequence ID" value="AUT74597.1"/>
    <property type="molecule type" value="Genomic_DNA"/>
</dbReference>
<evidence type="ECO:0000313" key="4">
    <source>
        <dbReference type="EMBL" id="AUT74597.1"/>
    </source>
</evidence>
<dbReference type="GO" id="GO:0000160">
    <property type="term" value="P:phosphorelay signal transduction system"/>
    <property type="evidence" value="ECO:0007669"/>
    <property type="project" value="InterPro"/>
</dbReference>
<keyword evidence="6" id="KW-1185">Reference proteome</keyword>
<evidence type="ECO:0000259" key="3">
    <source>
        <dbReference type="PROSITE" id="PS51755"/>
    </source>
</evidence>
<dbReference type="InterPro" id="IPR001867">
    <property type="entry name" value="OmpR/PhoB-type_DNA-bd"/>
</dbReference>
<evidence type="ECO:0000313" key="5">
    <source>
        <dbReference type="EMBL" id="EIN01907.1"/>
    </source>
</evidence>
<proteinExistence type="predicted"/>
<feature type="DNA-binding region" description="OmpR/PhoB-type" evidence="2">
    <location>
        <begin position="1"/>
        <end position="94"/>
    </location>
</feature>
<dbReference type="GO" id="GO:0006355">
    <property type="term" value="P:regulation of DNA-templated transcription"/>
    <property type="evidence" value="ECO:0007669"/>
    <property type="project" value="InterPro"/>
</dbReference>
<dbReference type="SUPFAM" id="SSF48452">
    <property type="entry name" value="TPR-like"/>
    <property type="match status" value="1"/>
</dbReference>
<dbReference type="SUPFAM" id="SSF52540">
    <property type="entry name" value="P-loop containing nucleoside triphosphate hydrolases"/>
    <property type="match status" value="1"/>
</dbReference>